<evidence type="ECO:0000259" key="1">
    <source>
        <dbReference type="PROSITE" id="PS50097"/>
    </source>
</evidence>
<dbReference type="SUPFAM" id="SSF54695">
    <property type="entry name" value="POZ domain"/>
    <property type="match status" value="1"/>
</dbReference>
<dbReference type="Gene3D" id="1.25.40.420">
    <property type="match status" value="1"/>
</dbReference>
<accession>A0A015K2D2</accession>
<dbReference type="InterPro" id="IPR011705">
    <property type="entry name" value="BACK"/>
</dbReference>
<comment type="caution">
    <text evidence="3">The sequence shown here is derived from an EMBL/GenBank/DDBJ whole genome shotgun (WGS) entry which is preliminary data.</text>
</comment>
<protein>
    <recommendedName>
        <fullName evidence="5">Serine-enriched protein</fullName>
    </recommendedName>
</protein>
<dbReference type="Pfam" id="PF07534">
    <property type="entry name" value="TLD"/>
    <property type="match status" value="1"/>
</dbReference>
<dbReference type="InterPro" id="IPR011333">
    <property type="entry name" value="SKP1/BTB/POZ_sf"/>
</dbReference>
<dbReference type="PANTHER" id="PTHR24410">
    <property type="entry name" value="HL07962P-RELATED"/>
    <property type="match status" value="1"/>
</dbReference>
<dbReference type="CDD" id="cd18186">
    <property type="entry name" value="BTB_POZ_ZBTB_KLHL-like"/>
    <property type="match status" value="1"/>
</dbReference>
<dbReference type="AlphaFoldDB" id="A0A015K2D2"/>
<reference evidence="3 4" key="1">
    <citation type="submission" date="2014-02" db="EMBL/GenBank/DDBJ databases">
        <title>Single nucleus genome sequencing reveals high similarity among nuclei of an endomycorrhizal fungus.</title>
        <authorList>
            <person name="Lin K."/>
            <person name="Geurts R."/>
            <person name="Zhang Z."/>
            <person name="Limpens E."/>
            <person name="Saunders D.G."/>
            <person name="Mu D."/>
            <person name="Pang E."/>
            <person name="Cao H."/>
            <person name="Cha H."/>
            <person name="Lin T."/>
            <person name="Zhou Q."/>
            <person name="Shang Y."/>
            <person name="Li Y."/>
            <person name="Ivanov S."/>
            <person name="Sharma T."/>
            <person name="Velzen R.V."/>
            <person name="Ruijter N.D."/>
            <person name="Aanen D.K."/>
            <person name="Win J."/>
            <person name="Kamoun S."/>
            <person name="Bisseling T."/>
            <person name="Huang S."/>
        </authorList>
    </citation>
    <scope>NUCLEOTIDE SEQUENCE [LARGE SCALE GENOMIC DNA]</scope>
    <source>
        <strain evidence="4">DAOM197198w</strain>
    </source>
</reference>
<dbReference type="EMBL" id="JEMT01012337">
    <property type="protein sequence ID" value="EXX75957.1"/>
    <property type="molecule type" value="Genomic_DNA"/>
</dbReference>
<organism evidence="3 4">
    <name type="scientific">Rhizophagus irregularis (strain DAOM 197198w)</name>
    <name type="common">Glomus intraradices</name>
    <dbReference type="NCBI Taxonomy" id="1432141"/>
    <lineage>
        <taxon>Eukaryota</taxon>
        <taxon>Fungi</taxon>
        <taxon>Fungi incertae sedis</taxon>
        <taxon>Mucoromycota</taxon>
        <taxon>Glomeromycotina</taxon>
        <taxon>Glomeromycetes</taxon>
        <taxon>Glomerales</taxon>
        <taxon>Glomeraceae</taxon>
        <taxon>Rhizophagus</taxon>
    </lineage>
</organism>
<feature type="domain" description="BTB" evidence="1">
    <location>
        <begin position="23"/>
        <end position="96"/>
    </location>
</feature>
<dbReference type="PROSITE" id="PS50097">
    <property type="entry name" value="BTB"/>
    <property type="match status" value="1"/>
</dbReference>
<dbReference type="InterPro" id="IPR000210">
    <property type="entry name" value="BTB/POZ_dom"/>
</dbReference>
<evidence type="ECO:0000313" key="4">
    <source>
        <dbReference type="Proteomes" id="UP000022910"/>
    </source>
</evidence>
<name>A0A015K2D2_RHIIW</name>
<dbReference type="InterPro" id="IPR006571">
    <property type="entry name" value="TLDc_dom"/>
</dbReference>
<feature type="domain" description="TLDc" evidence="2">
    <location>
        <begin position="302"/>
        <end position="473"/>
    </location>
</feature>
<dbReference type="Pfam" id="PF00651">
    <property type="entry name" value="BTB"/>
    <property type="match status" value="1"/>
</dbReference>
<keyword evidence="4" id="KW-1185">Reference proteome</keyword>
<dbReference type="Pfam" id="PF07707">
    <property type="entry name" value="BACK"/>
    <property type="match status" value="1"/>
</dbReference>
<dbReference type="InterPro" id="IPR051481">
    <property type="entry name" value="BTB-POZ/Galectin-3-binding"/>
</dbReference>
<dbReference type="HOGENOM" id="CLU_021542_0_1_1"/>
<proteinExistence type="predicted"/>
<dbReference type="Gene3D" id="3.30.710.10">
    <property type="entry name" value="Potassium Channel Kv1.1, Chain A"/>
    <property type="match status" value="1"/>
</dbReference>
<dbReference type="PANTHER" id="PTHR24410:SF23">
    <property type="entry name" value="BTB DOMAIN-CONTAINING PROTEIN-RELATED"/>
    <property type="match status" value="1"/>
</dbReference>
<dbReference type="PROSITE" id="PS51886">
    <property type="entry name" value="TLDC"/>
    <property type="match status" value="1"/>
</dbReference>
<sequence>MLSDLSSTLLKDIRQLFEDADDYNVTIQVGEEPNIEVLNAHSVILRARSSYFRSALSSKWAKKKGDTFTYKKPNISPKIFKEILRYIYTGTISLNDKAEQGELLKLLVAADELELEELVEHIQEHIITNESEWLKKNIVHVQQTASKHKACGRLHSYCEKNISEDASLIFQSDDFTLIEETSLIALLKRDDLSMNEIEVWDHVIKWGMAQNPNLSSDVKTWSKEDFNLMEQTLKGCMAHIRFFQISSTDYFYKVRPFKKLLPSDLKENLKEHFMVPGVEPKFAVLPPRKSKNSKKDKLPGSNIISSQHASLISSWIDRQDFSYNNDNFNIDEIPYEFNLLTRGFRDSLTRQEFHNKCNNQGPTLVILKVLGTGQIIGGYNPVNWSSSGKWVTTRDSFIFSLGEGNDLKSEAILSRVQNHEQAIRDCAISYECVGFGCGDLHIIEGTSTRKDYDRDIIDISTFVVDDYEVFQVKKKI</sequence>
<dbReference type="SMART" id="SM00225">
    <property type="entry name" value="BTB"/>
    <property type="match status" value="1"/>
</dbReference>
<dbReference type="SMART" id="SM00875">
    <property type="entry name" value="BACK"/>
    <property type="match status" value="1"/>
</dbReference>
<gene>
    <name evidence="3" type="ORF">RirG_037350</name>
</gene>
<evidence type="ECO:0000313" key="3">
    <source>
        <dbReference type="EMBL" id="EXX75957.1"/>
    </source>
</evidence>
<evidence type="ECO:0008006" key="5">
    <source>
        <dbReference type="Google" id="ProtNLM"/>
    </source>
</evidence>
<dbReference type="Proteomes" id="UP000022910">
    <property type="component" value="Unassembled WGS sequence"/>
</dbReference>
<dbReference type="OrthoDB" id="25620at2759"/>
<evidence type="ECO:0000259" key="2">
    <source>
        <dbReference type="PROSITE" id="PS51886"/>
    </source>
</evidence>
<dbReference type="SMR" id="A0A015K2D2"/>